<evidence type="ECO:0000313" key="4">
    <source>
        <dbReference type="Proteomes" id="UP000005408"/>
    </source>
</evidence>
<dbReference type="Proteomes" id="UP000005408">
    <property type="component" value="Unassembled WGS sequence"/>
</dbReference>
<proteinExistence type="predicted"/>
<reference evidence="3" key="1">
    <citation type="submission" date="2022-08" db="UniProtKB">
        <authorList>
            <consortium name="EnsemblMetazoa"/>
        </authorList>
    </citation>
    <scope>IDENTIFICATION</scope>
    <source>
        <strain evidence="3">05x7-T-G4-1.051#20</strain>
    </source>
</reference>
<feature type="transmembrane region" description="Helical" evidence="2">
    <location>
        <begin position="6"/>
        <end position="22"/>
    </location>
</feature>
<name>A0A8W8HN92_MAGGI</name>
<accession>A0A8W8HN92</accession>
<keyword evidence="2" id="KW-0472">Membrane</keyword>
<dbReference type="EnsemblMetazoa" id="G1029.2">
    <property type="protein sequence ID" value="G1029.2:cds"/>
    <property type="gene ID" value="G1029"/>
</dbReference>
<feature type="region of interest" description="Disordered" evidence="1">
    <location>
        <begin position="115"/>
        <end position="134"/>
    </location>
</feature>
<evidence type="ECO:0000313" key="3">
    <source>
        <dbReference type="EnsemblMetazoa" id="G1029.2:cds"/>
    </source>
</evidence>
<sequence>MNIDVWNVRIISIFIFIGMSLSKRYKYCAEGCCPHEFCAYHKICYPVIHCEPTCPDGSCQNGLCFPAKPCKVNTECGFAEACSYNYNLGYETCQYNLNIGDTLCYDRNGKSVYNPKPDESPFVHNSFNNRRDNL</sequence>
<organism evidence="3 4">
    <name type="scientific">Magallana gigas</name>
    <name type="common">Pacific oyster</name>
    <name type="synonym">Crassostrea gigas</name>
    <dbReference type="NCBI Taxonomy" id="29159"/>
    <lineage>
        <taxon>Eukaryota</taxon>
        <taxon>Metazoa</taxon>
        <taxon>Spiralia</taxon>
        <taxon>Lophotrochozoa</taxon>
        <taxon>Mollusca</taxon>
        <taxon>Bivalvia</taxon>
        <taxon>Autobranchia</taxon>
        <taxon>Pteriomorphia</taxon>
        <taxon>Ostreida</taxon>
        <taxon>Ostreoidea</taxon>
        <taxon>Ostreidae</taxon>
        <taxon>Magallana</taxon>
    </lineage>
</organism>
<protein>
    <submittedName>
        <fullName evidence="3">Uncharacterized protein</fullName>
    </submittedName>
</protein>
<keyword evidence="2" id="KW-1133">Transmembrane helix</keyword>
<evidence type="ECO:0000256" key="2">
    <source>
        <dbReference type="SAM" id="Phobius"/>
    </source>
</evidence>
<keyword evidence="2" id="KW-0812">Transmembrane</keyword>
<dbReference type="AlphaFoldDB" id="A0A8W8HN92"/>
<keyword evidence="4" id="KW-1185">Reference proteome</keyword>
<evidence type="ECO:0000256" key="1">
    <source>
        <dbReference type="SAM" id="MobiDB-lite"/>
    </source>
</evidence>